<reference evidence="2" key="1">
    <citation type="submission" date="2018-05" db="EMBL/GenBank/DDBJ databases">
        <authorList>
            <person name="Lanie J.A."/>
            <person name="Ng W.-L."/>
            <person name="Kazmierczak K.M."/>
            <person name="Andrzejewski T.M."/>
            <person name="Davidsen T.M."/>
            <person name="Wayne K.J."/>
            <person name="Tettelin H."/>
            <person name="Glass J.I."/>
            <person name="Rusch D."/>
            <person name="Podicherti R."/>
            <person name="Tsui H.-C.T."/>
            <person name="Winkler M.E."/>
        </authorList>
    </citation>
    <scope>NUCLEOTIDE SEQUENCE</scope>
</reference>
<organism evidence="2">
    <name type="scientific">marine metagenome</name>
    <dbReference type="NCBI Taxonomy" id="408172"/>
    <lineage>
        <taxon>unclassified sequences</taxon>
        <taxon>metagenomes</taxon>
        <taxon>ecological metagenomes</taxon>
    </lineage>
</organism>
<dbReference type="GO" id="GO:0003949">
    <property type="term" value="F:1-(5-phosphoribosyl)-5-[(5-phosphoribosylamino)methylideneamino]imidazole-4-carboxamide isomerase activity"/>
    <property type="evidence" value="ECO:0007669"/>
    <property type="project" value="InterPro"/>
</dbReference>
<feature type="non-terminal residue" evidence="2">
    <location>
        <position position="101"/>
    </location>
</feature>
<evidence type="ECO:0008006" key="3">
    <source>
        <dbReference type="Google" id="ProtNLM"/>
    </source>
</evidence>
<dbReference type="Gene3D" id="3.20.20.70">
    <property type="entry name" value="Aldolase class I"/>
    <property type="match status" value="1"/>
</dbReference>
<dbReference type="EMBL" id="UINC01084610">
    <property type="protein sequence ID" value="SVC31416.1"/>
    <property type="molecule type" value="Genomic_DNA"/>
</dbReference>
<protein>
    <recommendedName>
        <fullName evidence="3">1-(5-phosphoribosyl)-5-((5-phosphoribosylamino)methylideneamino)imidazole-4-carboxamide isomerase</fullName>
    </recommendedName>
</protein>
<evidence type="ECO:0000256" key="1">
    <source>
        <dbReference type="ARBA" id="ARBA00009667"/>
    </source>
</evidence>
<dbReference type="SUPFAM" id="SSF51366">
    <property type="entry name" value="Ribulose-phoshate binding barrel"/>
    <property type="match status" value="1"/>
</dbReference>
<sequence>MIILPAIDLRHGKCVNLIQGHAHKETVFSDYPIDIAKQWEQQGAEYLHLVDLDGAFQESSQNLRIIKEIIESISIPTQLGGGIRDIRQLNQVFEVGVSRAI</sequence>
<gene>
    <name evidence="2" type="ORF">METZ01_LOCUS284270</name>
</gene>
<dbReference type="AlphaFoldDB" id="A0A382L3X4"/>
<dbReference type="InterPro" id="IPR011060">
    <property type="entry name" value="RibuloseP-bd_barrel"/>
</dbReference>
<dbReference type="PANTHER" id="PTHR43090:SF2">
    <property type="entry name" value="1-(5-PHOSPHORIBOSYL)-5-[(5-PHOSPHORIBOSYLAMINO)METHYLIDENEAMINO] IMIDAZOLE-4-CARBOXAMIDE ISOMERASE"/>
    <property type="match status" value="1"/>
</dbReference>
<evidence type="ECO:0000313" key="2">
    <source>
        <dbReference type="EMBL" id="SVC31416.1"/>
    </source>
</evidence>
<accession>A0A382L3X4</accession>
<dbReference type="InterPro" id="IPR013785">
    <property type="entry name" value="Aldolase_TIM"/>
</dbReference>
<dbReference type="InterPro" id="IPR006062">
    <property type="entry name" value="His_biosynth"/>
</dbReference>
<name>A0A382L3X4_9ZZZZ</name>
<comment type="similarity">
    <text evidence="1">Belongs to the HisA/HisF family.</text>
</comment>
<dbReference type="GO" id="GO:0005737">
    <property type="term" value="C:cytoplasm"/>
    <property type="evidence" value="ECO:0007669"/>
    <property type="project" value="TreeGrafter"/>
</dbReference>
<dbReference type="GO" id="GO:0000105">
    <property type="term" value="P:L-histidine biosynthetic process"/>
    <property type="evidence" value="ECO:0007669"/>
    <property type="project" value="InterPro"/>
</dbReference>
<dbReference type="InterPro" id="IPR044524">
    <property type="entry name" value="Isoase_HisA-like"/>
</dbReference>
<dbReference type="Pfam" id="PF00977">
    <property type="entry name" value="His_biosynth"/>
    <property type="match status" value="1"/>
</dbReference>
<proteinExistence type="inferred from homology"/>
<dbReference type="PANTHER" id="PTHR43090">
    <property type="entry name" value="1-(5-PHOSPHORIBOSYL)-5-[(5-PHOSPHORIBOSYLAMINO)METHYLIDENEAMINO] IMIDAZOLE-4-CARBOXAMIDE ISOMERASE"/>
    <property type="match status" value="1"/>
</dbReference>
<dbReference type="GO" id="GO:0000162">
    <property type="term" value="P:L-tryptophan biosynthetic process"/>
    <property type="evidence" value="ECO:0007669"/>
    <property type="project" value="TreeGrafter"/>
</dbReference>